<keyword evidence="2" id="KW-1185">Reference proteome</keyword>
<protein>
    <submittedName>
        <fullName evidence="1">Uncharacterized protein</fullName>
    </submittedName>
</protein>
<evidence type="ECO:0000313" key="1">
    <source>
        <dbReference type="EMBL" id="KAK3801724.1"/>
    </source>
</evidence>
<dbReference type="AlphaFoldDB" id="A0AAE1B956"/>
<proteinExistence type="predicted"/>
<accession>A0AAE1B956</accession>
<dbReference type="EMBL" id="JAWDGP010000286">
    <property type="protein sequence ID" value="KAK3801724.1"/>
    <property type="molecule type" value="Genomic_DNA"/>
</dbReference>
<evidence type="ECO:0000313" key="2">
    <source>
        <dbReference type="Proteomes" id="UP001283361"/>
    </source>
</evidence>
<dbReference type="Proteomes" id="UP001283361">
    <property type="component" value="Unassembled WGS sequence"/>
</dbReference>
<gene>
    <name evidence="1" type="ORF">RRG08_033908</name>
</gene>
<name>A0AAE1B956_9GAST</name>
<reference evidence="1" key="1">
    <citation type="journal article" date="2023" name="G3 (Bethesda)">
        <title>A reference genome for the long-term kleptoplast-retaining sea slug Elysia crispata morphotype clarki.</title>
        <authorList>
            <person name="Eastman K.E."/>
            <person name="Pendleton A.L."/>
            <person name="Shaikh M.A."/>
            <person name="Suttiyut T."/>
            <person name="Ogas R."/>
            <person name="Tomko P."/>
            <person name="Gavelis G."/>
            <person name="Widhalm J.R."/>
            <person name="Wisecaver J.H."/>
        </authorList>
    </citation>
    <scope>NUCLEOTIDE SEQUENCE</scope>
    <source>
        <strain evidence="1">ECLA1</strain>
    </source>
</reference>
<sequence length="86" mass="9576">MRLSNTKVNPPPAVLTQEVTPSLKGSLPVSTLLQRPWTKISAGLSLFGPKSQRRWREARENTHFLFYATASLKRGSVDRIGLPFIG</sequence>
<organism evidence="1 2">
    <name type="scientific">Elysia crispata</name>
    <name type="common">lettuce slug</name>
    <dbReference type="NCBI Taxonomy" id="231223"/>
    <lineage>
        <taxon>Eukaryota</taxon>
        <taxon>Metazoa</taxon>
        <taxon>Spiralia</taxon>
        <taxon>Lophotrochozoa</taxon>
        <taxon>Mollusca</taxon>
        <taxon>Gastropoda</taxon>
        <taxon>Heterobranchia</taxon>
        <taxon>Euthyneura</taxon>
        <taxon>Panpulmonata</taxon>
        <taxon>Sacoglossa</taxon>
        <taxon>Placobranchoidea</taxon>
        <taxon>Plakobranchidae</taxon>
        <taxon>Elysia</taxon>
    </lineage>
</organism>
<comment type="caution">
    <text evidence="1">The sequence shown here is derived from an EMBL/GenBank/DDBJ whole genome shotgun (WGS) entry which is preliminary data.</text>
</comment>